<evidence type="ECO:0000313" key="2">
    <source>
        <dbReference type="Proteomes" id="UP001168821"/>
    </source>
</evidence>
<organism evidence="1 2">
    <name type="scientific">Zophobas morio</name>
    <dbReference type="NCBI Taxonomy" id="2755281"/>
    <lineage>
        <taxon>Eukaryota</taxon>
        <taxon>Metazoa</taxon>
        <taxon>Ecdysozoa</taxon>
        <taxon>Arthropoda</taxon>
        <taxon>Hexapoda</taxon>
        <taxon>Insecta</taxon>
        <taxon>Pterygota</taxon>
        <taxon>Neoptera</taxon>
        <taxon>Endopterygota</taxon>
        <taxon>Coleoptera</taxon>
        <taxon>Polyphaga</taxon>
        <taxon>Cucujiformia</taxon>
        <taxon>Tenebrionidae</taxon>
        <taxon>Zophobas</taxon>
    </lineage>
</organism>
<dbReference type="AlphaFoldDB" id="A0AA38HGY6"/>
<dbReference type="EMBL" id="JALNTZ010004106">
    <property type="protein sequence ID" value="KAJ3615498.1"/>
    <property type="molecule type" value="Genomic_DNA"/>
</dbReference>
<keyword evidence="2" id="KW-1185">Reference proteome</keyword>
<protein>
    <submittedName>
        <fullName evidence="1">Uncharacterized protein</fullName>
    </submittedName>
</protein>
<name>A0AA38HGY6_9CUCU</name>
<gene>
    <name evidence="1" type="ORF">Zmor_016370</name>
</gene>
<sequence length="86" mass="9845">MIKQKYTQLSQRFARLEQLNVLNVAFKQDDCLLTALVEAVLVVRREYAELKGDPGKKDDFLVYSALLHKKLAFLSKEAGYSWAPRG</sequence>
<dbReference type="Proteomes" id="UP001168821">
    <property type="component" value="Unassembled WGS sequence"/>
</dbReference>
<reference evidence="1" key="1">
    <citation type="journal article" date="2023" name="G3 (Bethesda)">
        <title>Whole genome assemblies of Zophobas morio and Tenebrio molitor.</title>
        <authorList>
            <person name="Kaur S."/>
            <person name="Stinson S.A."/>
            <person name="diCenzo G.C."/>
        </authorList>
    </citation>
    <scope>NUCLEOTIDE SEQUENCE</scope>
    <source>
        <strain evidence="1">QUZm001</strain>
    </source>
</reference>
<comment type="caution">
    <text evidence="1">The sequence shown here is derived from an EMBL/GenBank/DDBJ whole genome shotgun (WGS) entry which is preliminary data.</text>
</comment>
<accession>A0AA38HGY6</accession>
<evidence type="ECO:0000313" key="1">
    <source>
        <dbReference type="EMBL" id="KAJ3615498.1"/>
    </source>
</evidence>
<proteinExistence type="predicted"/>